<sequence length="26" mass="3151">MAKYSREQRDRAVDLYIKYERCAADV</sequence>
<evidence type="ECO:0000313" key="3">
    <source>
        <dbReference type="Proteomes" id="UP000315512"/>
    </source>
</evidence>
<protein>
    <submittedName>
        <fullName evidence="2">Integrase</fullName>
    </submittedName>
</protein>
<organism evidence="2 3">
    <name type="scientific">Bifidobacterium longum subsp. longum</name>
    <dbReference type="NCBI Taxonomy" id="1679"/>
    <lineage>
        <taxon>Bacteria</taxon>
        <taxon>Bacillati</taxon>
        <taxon>Actinomycetota</taxon>
        <taxon>Actinomycetes</taxon>
        <taxon>Bifidobacteriales</taxon>
        <taxon>Bifidobacteriaceae</taxon>
        <taxon>Bifidobacterium</taxon>
    </lineage>
</organism>
<evidence type="ECO:0000313" key="2">
    <source>
        <dbReference type="EMBL" id="TPH33982.1"/>
    </source>
</evidence>
<proteinExistence type="predicted"/>
<dbReference type="AlphaFoldDB" id="A0AA46JXL9"/>
<gene>
    <name evidence="2" type="ORF">FCO76_10670</name>
    <name evidence="1" type="ORF">FCO76_10775</name>
</gene>
<name>A0AA46JXL9_BIFLL</name>
<comment type="caution">
    <text evidence="2">The sequence shown here is derived from an EMBL/GenBank/DDBJ whole genome shotgun (WGS) entry which is preliminary data.</text>
</comment>
<dbReference type="Proteomes" id="UP000315512">
    <property type="component" value="Unassembled WGS sequence"/>
</dbReference>
<dbReference type="EMBL" id="SZNG01000053">
    <property type="protein sequence ID" value="TPH33300.1"/>
    <property type="molecule type" value="Genomic_DNA"/>
</dbReference>
<dbReference type="EMBL" id="SZNG01000036">
    <property type="protein sequence ID" value="TPH33982.1"/>
    <property type="molecule type" value="Genomic_DNA"/>
</dbReference>
<reference evidence="2" key="1">
    <citation type="journal article" date="2019" name="Appl. Environ. Microbiol.">
        <title>An in vitro enrichment strategy for formulating synergistic synbiotics.</title>
        <authorList>
            <person name="Kok C.R."/>
            <person name="Quintero D.F.G."/>
            <person name="Niyirora C."/>
            <person name="Rose D."/>
            <person name="Li A."/>
            <person name="Hutkins R."/>
        </authorList>
    </citation>
    <scope>NUCLEOTIDE SEQUENCE</scope>
    <source>
        <strain evidence="2">CR15</strain>
    </source>
</reference>
<accession>A0AA46JXL9</accession>
<evidence type="ECO:0000313" key="1">
    <source>
        <dbReference type="EMBL" id="TPH33300.1"/>
    </source>
</evidence>
<reference evidence="2" key="2">
    <citation type="submission" date="2019-04" db="EMBL/GenBank/DDBJ databases">
        <authorList>
            <person name="Kok C.R."/>
            <person name="Hutkins R."/>
        </authorList>
    </citation>
    <scope>NUCLEOTIDE SEQUENCE</scope>
    <source>
        <strain evidence="2">CR15</strain>
    </source>
</reference>
<feature type="non-terminal residue" evidence="2">
    <location>
        <position position="26"/>
    </location>
</feature>